<dbReference type="Pfam" id="PF14559">
    <property type="entry name" value="TPR_19"/>
    <property type="match status" value="1"/>
</dbReference>
<dbReference type="InterPro" id="IPR027417">
    <property type="entry name" value="P-loop_NTPase"/>
</dbReference>
<keyword evidence="4" id="KW-1185">Reference proteome</keyword>
<comment type="caution">
    <text evidence="3">The sequence shown here is derived from an EMBL/GenBank/DDBJ whole genome shotgun (WGS) entry which is preliminary data.</text>
</comment>
<feature type="repeat" description="TPR" evidence="2">
    <location>
        <begin position="103"/>
        <end position="136"/>
    </location>
</feature>
<dbReference type="SUPFAM" id="SSF48452">
    <property type="entry name" value="TPR-like"/>
    <property type="match status" value="1"/>
</dbReference>
<protein>
    <submittedName>
        <fullName evidence="3">Tetratricopeptide (TPR) repeat protein</fullName>
    </submittedName>
</protein>
<evidence type="ECO:0000256" key="2">
    <source>
        <dbReference type="PROSITE-ProRule" id="PRU00339"/>
    </source>
</evidence>
<proteinExistence type="predicted"/>
<evidence type="ECO:0000256" key="1">
    <source>
        <dbReference type="ARBA" id="ARBA00022679"/>
    </source>
</evidence>
<dbReference type="SUPFAM" id="SSF52540">
    <property type="entry name" value="P-loop containing nucleoside triphosphate hydrolases"/>
    <property type="match status" value="1"/>
</dbReference>
<keyword evidence="2" id="KW-0802">TPR repeat</keyword>
<dbReference type="EMBL" id="JAGGJU010000001">
    <property type="protein sequence ID" value="MBP1848592.1"/>
    <property type="molecule type" value="Genomic_DNA"/>
</dbReference>
<dbReference type="PROSITE" id="PS50005">
    <property type="entry name" value="TPR"/>
    <property type="match status" value="1"/>
</dbReference>
<dbReference type="RefSeq" id="WP_209941086.1">
    <property type="nucleotide sequence ID" value="NZ_JAGGJU010000001.1"/>
</dbReference>
<evidence type="ECO:0000313" key="3">
    <source>
        <dbReference type="EMBL" id="MBP1848592.1"/>
    </source>
</evidence>
<name>A0ABS4DSC5_9HYPH</name>
<dbReference type="PANTHER" id="PTHR12788">
    <property type="entry name" value="PROTEIN-TYROSINE SULFOTRANSFERASE 2"/>
    <property type="match status" value="1"/>
</dbReference>
<dbReference type="Gene3D" id="1.25.40.10">
    <property type="entry name" value="Tetratricopeptide repeat domain"/>
    <property type="match status" value="1"/>
</dbReference>
<reference evidence="3 4" key="1">
    <citation type="submission" date="2021-03" db="EMBL/GenBank/DDBJ databases">
        <title>Genomic Encyclopedia of Type Strains, Phase IV (KMG-IV): sequencing the most valuable type-strain genomes for metagenomic binning, comparative biology and taxonomic classification.</title>
        <authorList>
            <person name="Goeker M."/>
        </authorList>
    </citation>
    <scope>NUCLEOTIDE SEQUENCE [LARGE SCALE GENOMIC DNA]</scope>
    <source>
        <strain evidence="3 4">DSM 21600</strain>
    </source>
</reference>
<evidence type="ECO:0000313" key="4">
    <source>
        <dbReference type="Proteomes" id="UP000759443"/>
    </source>
</evidence>
<keyword evidence="1" id="KW-0808">Transferase</keyword>
<dbReference type="InterPro" id="IPR019734">
    <property type="entry name" value="TPR_rpt"/>
</dbReference>
<organism evidence="3 4">
    <name type="scientific">Rhizobium halophytocola</name>
    <dbReference type="NCBI Taxonomy" id="735519"/>
    <lineage>
        <taxon>Bacteria</taxon>
        <taxon>Pseudomonadati</taxon>
        <taxon>Pseudomonadota</taxon>
        <taxon>Alphaproteobacteria</taxon>
        <taxon>Hyphomicrobiales</taxon>
        <taxon>Rhizobiaceae</taxon>
        <taxon>Rhizobium/Agrobacterium group</taxon>
        <taxon>Rhizobium</taxon>
    </lineage>
</organism>
<gene>
    <name evidence="3" type="ORF">J2Z17_000009</name>
</gene>
<sequence length="522" mass="57757">MHPSRPTAALDLLKQLSPARSQMADSPQKAFATTTEPLKRQALGARARGDHARAANLLSQAVAAAPTEPELLFLQGVALYEQGLTELALPVMRQTLAMSPDNPSVLANLGRILVDLGEDAEAESVLERALTHAPDETAAIRALAVLKRDRGCTQRADDLWQRLLALRPGDGEANYNLVHAPHYRPSDMHVELMESYADIAHDPNERTMLAFALFRAHEKRGAIERAFAWLQRGNALMRARQPYHPEPERQAFAALKTHFHAGFFDGLPATAAGDPIFIVGMPRSGTSLAEQILASHPDVHGAGERPDMVRLVGRYLTSSGDGALSLEGFVPGSPKARAMAQDYLHTIAAQRGGAPHVTDKMPLNFRFIGIIKTLFPAARIIHCTRKPIETCMSIYASMFGSDGNRFANDLNDLGEYYGNYVELMRHWDAVLGEAHILRFDLDCLRADQEGETRRLLAFCGLDWNEACLSFEQTERSVKTLSATQVRQPLDRRPDKRSVTFRSHLKPLEDSLRKVGIDPQRFG</sequence>
<dbReference type="Gene3D" id="3.40.50.300">
    <property type="entry name" value="P-loop containing nucleotide triphosphate hydrolases"/>
    <property type="match status" value="1"/>
</dbReference>
<accession>A0ABS4DSC5</accession>
<dbReference type="InterPro" id="IPR026634">
    <property type="entry name" value="TPST-like"/>
</dbReference>
<dbReference type="Proteomes" id="UP000759443">
    <property type="component" value="Unassembled WGS sequence"/>
</dbReference>
<dbReference type="Pfam" id="PF13469">
    <property type="entry name" value="Sulfotransfer_3"/>
    <property type="match status" value="1"/>
</dbReference>
<dbReference type="PANTHER" id="PTHR12788:SF10">
    <property type="entry name" value="PROTEIN-TYROSINE SULFOTRANSFERASE"/>
    <property type="match status" value="1"/>
</dbReference>
<dbReference type="InterPro" id="IPR011990">
    <property type="entry name" value="TPR-like_helical_dom_sf"/>
</dbReference>
<dbReference type="SMART" id="SM00028">
    <property type="entry name" value="TPR"/>
    <property type="match status" value="4"/>
</dbReference>